<evidence type="ECO:0000313" key="6">
    <source>
        <dbReference type="Proteomes" id="UP001249851"/>
    </source>
</evidence>
<organism evidence="5 6">
    <name type="scientific">Acropora cervicornis</name>
    <name type="common">Staghorn coral</name>
    <dbReference type="NCBI Taxonomy" id="6130"/>
    <lineage>
        <taxon>Eukaryota</taxon>
        <taxon>Metazoa</taxon>
        <taxon>Cnidaria</taxon>
        <taxon>Anthozoa</taxon>
        <taxon>Hexacorallia</taxon>
        <taxon>Scleractinia</taxon>
        <taxon>Astrocoeniina</taxon>
        <taxon>Acroporidae</taxon>
        <taxon>Acropora</taxon>
    </lineage>
</organism>
<dbReference type="Proteomes" id="UP001249851">
    <property type="component" value="Unassembled WGS sequence"/>
</dbReference>
<name>A0AAD9UR84_ACRCE</name>
<accession>A0AAD9UR84</accession>
<keyword evidence="2" id="KW-0479">Metal-binding</keyword>
<keyword evidence="6" id="KW-1185">Reference proteome</keyword>
<evidence type="ECO:0000256" key="3">
    <source>
        <dbReference type="SAM" id="Phobius"/>
    </source>
</evidence>
<dbReference type="Pfam" id="PF13359">
    <property type="entry name" value="DDE_Tnp_4"/>
    <property type="match status" value="1"/>
</dbReference>
<dbReference type="GO" id="GO:0046872">
    <property type="term" value="F:metal ion binding"/>
    <property type="evidence" value="ECO:0007669"/>
    <property type="project" value="UniProtKB-KW"/>
</dbReference>
<comment type="caution">
    <text evidence="5">The sequence shown here is derived from an EMBL/GenBank/DDBJ whole genome shotgun (WGS) entry which is preliminary data.</text>
</comment>
<evidence type="ECO:0000313" key="5">
    <source>
        <dbReference type="EMBL" id="KAK2546994.1"/>
    </source>
</evidence>
<comment type="cofactor">
    <cofactor evidence="1">
        <name>a divalent metal cation</name>
        <dbReference type="ChEBI" id="CHEBI:60240"/>
    </cofactor>
</comment>
<keyword evidence="3" id="KW-0472">Membrane</keyword>
<reference evidence="5" key="2">
    <citation type="journal article" date="2023" name="Science">
        <title>Genomic signatures of disease resistance in endangered staghorn corals.</title>
        <authorList>
            <person name="Vollmer S.V."/>
            <person name="Selwyn J.D."/>
            <person name="Despard B.A."/>
            <person name="Roesel C.L."/>
        </authorList>
    </citation>
    <scope>NUCLEOTIDE SEQUENCE</scope>
    <source>
        <strain evidence="5">K2</strain>
    </source>
</reference>
<keyword evidence="3" id="KW-0812">Transmembrane</keyword>
<gene>
    <name evidence="5" type="ORF">P5673_033254</name>
</gene>
<evidence type="ECO:0000256" key="2">
    <source>
        <dbReference type="ARBA" id="ARBA00022723"/>
    </source>
</evidence>
<evidence type="ECO:0000256" key="1">
    <source>
        <dbReference type="ARBA" id="ARBA00001968"/>
    </source>
</evidence>
<protein>
    <recommendedName>
        <fullName evidence="4">DDE Tnp4 domain-containing protein</fullName>
    </recommendedName>
</protein>
<dbReference type="PANTHER" id="PTHR23080:SF141">
    <property type="entry name" value="TRANSPOSASE HELIX-TURN-HELIX DOMAIN-CONTAINING PROTEIN"/>
    <property type="match status" value="1"/>
</dbReference>
<proteinExistence type="predicted"/>
<keyword evidence="3" id="KW-1133">Transmembrane helix</keyword>
<dbReference type="AlphaFoldDB" id="A0AAD9UR84"/>
<dbReference type="PANTHER" id="PTHR23080">
    <property type="entry name" value="THAP DOMAIN PROTEIN"/>
    <property type="match status" value="1"/>
</dbReference>
<feature type="transmembrane region" description="Helical" evidence="3">
    <location>
        <begin position="167"/>
        <end position="191"/>
    </location>
</feature>
<dbReference type="InterPro" id="IPR027806">
    <property type="entry name" value="HARBI1_dom"/>
</dbReference>
<reference evidence="5" key="1">
    <citation type="journal article" date="2023" name="G3 (Bethesda)">
        <title>Whole genome assembly and annotation of the endangered Caribbean coral Acropora cervicornis.</title>
        <authorList>
            <person name="Selwyn J.D."/>
            <person name="Vollmer S.V."/>
        </authorList>
    </citation>
    <scope>NUCLEOTIDE SEQUENCE</scope>
    <source>
        <strain evidence="5">K2</strain>
    </source>
</reference>
<sequence length="197" mass="22028">MASAQENTDKGKPPRKRQLPLFAEFVMVLVRLRMEIKVEKPSAPSSQKVTWSDYKSHNTFKLLVGITPSGAFSFISDLYSGAISDRAITIKSGLLEQLEPMDDVMADRAFNLRDLITKKKATLNIPPFAKGKQLSTKACTRTRRIASLRIHVERAIQRMKKFRLLQGVIPISIAAVANQVVFVCAALCNFLKPLVKK</sequence>
<feature type="domain" description="DDE Tnp4" evidence="4">
    <location>
        <begin position="35"/>
        <end position="189"/>
    </location>
</feature>
<dbReference type="EMBL" id="JARQWQ010000230">
    <property type="protein sequence ID" value="KAK2546994.1"/>
    <property type="molecule type" value="Genomic_DNA"/>
</dbReference>
<evidence type="ECO:0000259" key="4">
    <source>
        <dbReference type="Pfam" id="PF13359"/>
    </source>
</evidence>